<evidence type="ECO:0000313" key="2">
    <source>
        <dbReference type="EMBL" id="OCK76446.1"/>
    </source>
</evidence>
<dbReference type="EMBL" id="KV745211">
    <property type="protein sequence ID" value="OCK76446.1"/>
    <property type="molecule type" value="Genomic_DNA"/>
</dbReference>
<gene>
    <name evidence="2" type="ORF">K432DRAFT_446028</name>
</gene>
<keyword evidence="1" id="KW-0812">Transmembrane</keyword>
<sequence>MASLDSCLLDLPLTNNTKNDIVDQFWGANAVPRRIDYTDIDLRAYWDYYIEECSHALHDGGRHISARSHRNILEIVQYLKDSLLRDDIKAALQSNLSVPTPPNEEKLLDSSIDLAARLLLMIDFGNLQYGFSGRRQLDWDKGCLKDFVNTYFSVIPTLGHERVKLDKTFNALNLGHIAGVEIAWTKNLADHLRMTDDDTKVSIFYHASFLKCQSKSSLLPPGLVAETLRTLALLFPQSDPSTRKWMLRLCSSNNLDPNLLHCGHLKTDNRQIEDFTFWHDRLVILKQVFDEARPSTLSQWWYDRRNGVQWYTFWVAILVLVLTLFFGLVQCIEGALQLQRTTATPSHQISLKLLSRSM</sequence>
<dbReference type="OrthoDB" id="5428890at2759"/>
<dbReference type="AlphaFoldDB" id="A0A8E2E303"/>
<dbReference type="Proteomes" id="UP000250266">
    <property type="component" value="Unassembled WGS sequence"/>
</dbReference>
<evidence type="ECO:0000313" key="3">
    <source>
        <dbReference type="Proteomes" id="UP000250266"/>
    </source>
</evidence>
<name>A0A8E2E303_9PEZI</name>
<feature type="transmembrane region" description="Helical" evidence="1">
    <location>
        <begin position="311"/>
        <end position="332"/>
    </location>
</feature>
<evidence type="ECO:0000256" key="1">
    <source>
        <dbReference type="SAM" id="Phobius"/>
    </source>
</evidence>
<reference evidence="2 3" key="1">
    <citation type="journal article" date="2016" name="Nat. Commun.">
        <title>Ectomycorrhizal ecology is imprinted in the genome of the dominant symbiotic fungus Cenococcum geophilum.</title>
        <authorList>
            <consortium name="DOE Joint Genome Institute"/>
            <person name="Peter M."/>
            <person name="Kohler A."/>
            <person name="Ohm R.A."/>
            <person name="Kuo A."/>
            <person name="Krutzmann J."/>
            <person name="Morin E."/>
            <person name="Arend M."/>
            <person name="Barry K.W."/>
            <person name="Binder M."/>
            <person name="Choi C."/>
            <person name="Clum A."/>
            <person name="Copeland A."/>
            <person name="Grisel N."/>
            <person name="Haridas S."/>
            <person name="Kipfer T."/>
            <person name="LaButti K."/>
            <person name="Lindquist E."/>
            <person name="Lipzen A."/>
            <person name="Maire R."/>
            <person name="Meier B."/>
            <person name="Mihaltcheva S."/>
            <person name="Molinier V."/>
            <person name="Murat C."/>
            <person name="Poggeler S."/>
            <person name="Quandt C.A."/>
            <person name="Sperisen C."/>
            <person name="Tritt A."/>
            <person name="Tisserant E."/>
            <person name="Crous P.W."/>
            <person name="Henrissat B."/>
            <person name="Nehls U."/>
            <person name="Egli S."/>
            <person name="Spatafora J.W."/>
            <person name="Grigoriev I.V."/>
            <person name="Martin F.M."/>
        </authorList>
    </citation>
    <scope>NUCLEOTIDE SEQUENCE [LARGE SCALE GENOMIC DNA]</scope>
    <source>
        <strain evidence="2 3">CBS 459.81</strain>
    </source>
</reference>
<accession>A0A8E2E303</accession>
<protein>
    <submittedName>
        <fullName evidence="2">Uncharacterized protein</fullName>
    </submittedName>
</protein>
<keyword evidence="1" id="KW-1133">Transmembrane helix</keyword>
<keyword evidence="3" id="KW-1185">Reference proteome</keyword>
<organism evidence="2 3">
    <name type="scientific">Lepidopterella palustris CBS 459.81</name>
    <dbReference type="NCBI Taxonomy" id="1314670"/>
    <lineage>
        <taxon>Eukaryota</taxon>
        <taxon>Fungi</taxon>
        <taxon>Dikarya</taxon>
        <taxon>Ascomycota</taxon>
        <taxon>Pezizomycotina</taxon>
        <taxon>Dothideomycetes</taxon>
        <taxon>Pleosporomycetidae</taxon>
        <taxon>Mytilinidiales</taxon>
        <taxon>Argynnaceae</taxon>
        <taxon>Lepidopterella</taxon>
    </lineage>
</organism>
<proteinExistence type="predicted"/>
<keyword evidence="1" id="KW-0472">Membrane</keyword>